<dbReference type="HOGENOM" id="CLU_1843799_0_0_0"/>
<dbReference type="InParanoid" id="Q025E5"/>
<proteinExistence type="predicted"/>
<protein>
    <recommendedName>
        <fullName evidence="2">YbjN domain-containing protein</fullName>
    </recommendedName>
</protein>
<dbReference type="STRING" id="234267.Acid_2385"/>
<evidence type="ECO:0008006" key="2">
    <source>
        <dbReference type="Google" id="ProtNLM"/>
    </source>
</evidence>
<dbReference type="EMBL" id="CP000473">
    <property type="protein sequence ID" value="ABJ83374.1"/>
    <property type="molecule type" value="Genomic_DNA"/>
</dbReference>
<name>Q025E5_SOLUE</name>
<dbReference type="KEGG" id="sus:Acid_2385"/>
<sequence length="139" mass="14893">MTPTTSPHLGQLHALLAEQGYEVTEPAPDTIRIREVDSGVSIQAVLESDILFLSLPCITVQRAKITPEIMAKMLAADNGISTSSFQLYDAGSGNVTVTLNNFCKLQDLGADDEDDILSCVHFLLVDVMSARTLLSSLAA</sequence>
<organism evidence="1">
    <name type="scientific">Solibacter usitatus (strain Ellin6076)</name>
    <dbReference type="NCBI Taxonomy" id="234267"/>
    <lineage>
        <taxon>Bacteria</taxon>
        <taxon>Pseudomonadati</taxon>
        <taxon>Acidobacteriota</taxon>
        <taxon>Terriglobia</taxon>
        <taxon>Bryobacterales</taxon>
        <taxon>Solibacteraceae</taxon>
        <taxon>Candidatus Solibacter</taxon>
    </lineage>
</organism>
<accession>Q025E5</accession>
<evidence type="ECO:0000313" key="1">
    <source>
        <dbReference type="EMBL" id="ABJ83374.1"/>
    </source>
</evidence>
<reference evidence="1" key="1">
    <citation type="submission" date="2006-10" db="EMBL/GenBank/DDBJ databases">
        <title>Complete sequence of Solibacter usitatus Ellin6076.</title>
        <authorList>
            <consortium name="US DOE Joint Genome Institute"/>
            <person name="Copeland A."/>
            <person name="Lucas S."/>
            <person name="Lapidus A."/>
            <person name="Barry K."/>
            <person name="Detter J.C."/>
            <person name="Glavina del Rio T."/>
            <person name="Hammon N."/>
            <person name="Israni S."/>
            <person name="Dalin E."/>
            <person name="Tice H."/>
            <person name="Pitluck S."/>
            <person name="Thompson L.S."/>
            <person name="Brettin T."/>
            <person name="Bruce D."/>
            <person name="Han C."/>
            <person name="Tapia R."/>
            <person name="Gilna P."/>
            <person name="Schmutz J."/>
            <person name="Larimer F."/>
            <person name="Land M."/>
            <person name="Hauser L."/>
            <person name="Kyrpides N."/>
            <person name="Mikhailova N."/>
            <person name="Janssen P.H."/>
            <person name="Kuske C.R."/>
            <person name="Richardson P."/>
        </authorList>
    </citation>
    <scope>NUCLEOTIDE SEQUENCE</scope>
    <source>
        <strain evidence="1">Ellin6076</strain>
    </source>
</reference>
<dbReference type="OrthoDB" id="128929at2"/>
<dbReference type="AlphaFoldDB" id="Q025E5"/>
<gene>
    <name evidence="1" type="ordered locus">Acid_2385</name>
</gene>